<keyword evidence="2" id="KW-0624">Polysaccharide degradation</keyword>
<feature type="signal peptide" evidence="4">
    <location>
        <begin position="1"/>
        <end position="26"/>
    </location>
</feature>
<dbReference type="Gene3D" id="2.70.50.70">
    <property type="match status" value="1"/>
</dbReference>
<evidence type="ECO:0000259" key="5">
    <source>
        <dbReference type="Pfam" id="PF03443"/>
    </source>
</evidence>
<evidence type="ECO:0000256" key="2">
    <source>
        <dbReference type="RuleBase" id="RU368122"/>
    </source>
</evidence>
<feature type="compositionally biased region" description="Basic residues" evidence="3">
    <location>
        <begin position="328"/>
        <end position="344"/>
    </location>
</feature>
<feature type="domain" description="Auxiliary Activity family 9 catalytic" evidence="5">
    <location>
        <begin position="27"/>
        <end position="281"/>
    </location>
</feature>
<keyword evidence="2" id="KW-0136">Cellulose degradation</keyword>
<protein>
    <recommendedName>
        <fullName evidence="2">AA9 family lytic polysaccharide monooxygenase</fullName>
        <ecNumber evidence="2">1.14.99.56</ecNumber>
    </recommendedName>
    <alternativeName>
        <fullName evidence="2">Endo-beta-1,4-glucanase</fullName>
    </alternativeName>
    <alternativeName>
        <fullName evidence="2">Glycosyl hydrolase 61 family protein</fullName>
    </alternativeName>
</protein>
<proteinExistence type="predicted"/>
<dbReference type="Proteomes" id="UP000799118">
    <property type="component" value="Unassembled WGS sequence"/>
</dbReference>
<dbReference type="InterPro" id="IPR049892">
    <property type="entry name" value="AA9"/>
</dbReference>
<evidence type="ECO:0000256" key="1">
    <source>
        <dbReference type="ARBA" id="ARBA00023157"/>
    </source>
</evidence>
<accession>A0A6A4HHI9</accession>
<keyword evidence="4" id="KW-0732">Signal</keyword>
<evidence type="ECO:0000256" key="3">
    <source>
        <dbReference type="SAM" id="MobiDB-lite"/>
    </source>
</evidence>
<dbReference type="InterPro" id="IPR005103">
    <property type="entry name" value="AA9_LPMO"/>
</dbReference>
<dbReference type="AlphaFoldDB" id="A0A6A4HHI9"/>
<organism evidence="6 7">
    <name type="scientific">Gymnopus androsaceus JB14</name>
    <dbReference type="NCBI Taxonomy" id="1447944"/>
    <lineage>
        <taxon>Eukaryota</taxon>
        <taxon>Fungi</taxon>
        <taxon>Dikarya</taxon>
        <taxon>Basidiomycota</taxon>
        <taxon>Agaricomycotina</taxon>
        <taxon>Agaricomycetes</taxon>
        <taxon>Agaricomycetidae</taxon>
        <taxon>Agaricales</taxon>
        <taxon>Marasmiineae</taxon>
        <taxon>Omphalotaceae</taxon>
        <taxon>Gymnopus</taxon>
    </lineage>
</organism>
<dbReference type="EC" id="1.14.99.56" evidence="2"/>
<feature type="region of interest" description="Disordered" evidence="3">
    <location>
        <begin position="294"/>
        <end position="344"/>
    </location>
</feature>
<keyword evidence="2" id="KW-0119">Carbohydrate metabolism</keyword>
<evidence type="ECO:0000256" key="4">
    <source>
        <dbReference type="SAM" id="SignalP"/>
    </source>
</evidence>
<dbReference type="GO" id="GO:0030248">
    <property type="term" value="F:cellulose binding"/>
    <property type="evidence" value="ECO:0007669"/>
    <property type="project" value="UniProtKB-UniRule"/>
</dbReference>
<feature type="chain" id="PRO_5025606746" description="AA9 family lytic polysaccharide monooxygenase" evidence="4">
    <location>
        <begin position="27"/>
        <end position="344"/>
    </location>
</feature>
<dbReference type="Pfam" id="PF03443">
    <property type="entry name" value="AA9"/>
    <property type="match status" value="1"/>
</dbReference>
<dbReference type="EMBL" id="ML769515">
    <property type="protein sequence ID" value="KAE9396345.1"/>
    <property type="molecule type" value="Genomic_DNA"/>
</dbReference>
<comment type="function">
    <text evidence="2">Lytic polysaccharide monooxygenase (LMPO) that depolymerizes crystalline and amorphous polysaccharides via the oxidation of scissile alpha- or beta-(1-4)-glycosidic bonds, yielding C1 and/or C4 oxidation products. Catalysis by LPMOs requires the reduction of the active-site copper from Cu(II) to Cu(I) by a reducing agent and H(2)O(2) or O(2) as a cosubstrate.</text>
</comment>
<dbReference type="PANTHER" id="PTHR33353:SF32">
    <property type="entry name" value="ENDO-BETA-1,4-GLUCANASE D"/>
    <property type="match status" value="1"/>
</dbReference>
<comment type="catalytic activity">
    <reaction evidence="2">
        <text>[(1-&gt;4)-beta-D-glucosyl]n+m + reduced acceptor + O2 = 4-dehydro-beta-D-glucosyl-[(1-&gt;4)-beta-D-glucosyl]n-1 + [(1-&gt;4)-beta-D-glucosyl]m + acceptor + H2O.</text>
        <dbReference type="EC" id="1.14.99.56"/>
    </reaction>
</comment>
<evidence type="ECO:0000313" key="7">
    <source>
        <dbReference type="Proteomes" id="UP000799118"/>
    </source>
</evidence>
<keyword evidence="7" id="KW-1185">Reference proteome</keyword>
<comment type="subcellular location">
    <subcellularLocation>
        <location evidence="2">Secreted</location>
    </subcellularLocation>
</comment>
<dbReference type="OrthoDB" id="4849160at2759"/>
<keyword evidence="2" id="KW-0964">Secreted</keyword>
<keyword evidence="1 2" id="KW-1015">Disulfide bond</keyword>
<dbReference type="PANTHER" id="PTHR33353">
    <property type="entry name" value="PUTATIVE (AFU_ORTHOLOGUE AFUA_1G12560)-RELATED"/>
    <property type="match status" value="1"/>
</dbReference>
<comment type="domain">
    <text evidence="2">Has a modular structure: an endo-beta-1,4-glucanase catalytic module at the N-terminus, a linker rich in serines and threonines, and a C-terminal carbohydrate-binding module (CBM).</text>
</comment>
<gene>
    <name evidence="6" type="ORF">BT96DRAFT_824806</name>
</gene>
<dbReference type="GO" id="GO:0008810">
    <property type="term" value="F:cellulase activity"/>
    <property type="evidence" value="ECO:0007669"/>
    <property type="project" value="UniProtKB-UniRule"/>
</dbReference>
<dbReference type="GO" id="GO:0030245">
    <property type="term" value="P:cellulose catabolic process"/>
    <property type="evidence" value="ECO:0007669"/>
    <property type="project" value="UniProtKB-UniRule"/>
</dbReference>
<name>A0A6A4HHI9_9AGAR</name>
<evidence type="ECO:0000313" key="6">
    <source>
        <dbReference type="EMBL" id="KAE9396345.1"/>
    </source>
</evidence>
<reference evidence="6" key="1">
    <citation type="journal article" date="2019" name="Environ. Microbiol.">
        <title>Fungal ecological strategies reflected in gene transcription - a case study of two litter decomposers.</title>
        <authorList>
            <person name="Barbi F."/>
            <person name="Kohler A."/>
            <person name="Barry K."/>
            <person name="Baskaran P."/>
            <person name="Daum C."/>
            <person name="Fauchery L."/>
            <person name="Ihrmark K."/>
            <person name="Kuo A."/>
            <person name="LaButti K."/>
            <person name="Lipzen A."/>
            <person name="Morin E."/>
            <person name="Grigoriev I.V."/>
            <person name="Henrissat B."/>
            <person name="Lindahl B."/>
            <person name="Martin F."/>
        </authorList>
    </citation>
    <scope>NUCLEOTIDE SEQUENCE</scope>
    <source>
        <strain evidence="6">JB14</strain>
    </source>
</reference>
<sequence>MVVVSKPTRLGTLILASLSILPGARAHGQIKGVLANGVYTYGPNIYWDADPVNAKTAVRKMYQAASPSYNLPQDFSDDSKMACEGAAGAPQTVTVTAGSVLQLPASSTVNPVLGTSRAGQNPWVHAMGTVASYIAGCNGDCTTFDASQGSWVKLALFGIDRTETISNDLRTTMQGKPEEYYPTAGTSGLWGMARFVQSGSSWGITVPSELADGDYIVRHELGAVHNPWNAQDDTSGTQLYIGCIQVKVTGGGSSHLPTGTKAGSLYKTDGAFARYNVYEDNGKTFVDPGPAIWSPSSSSKREEEHAFSNHTSSANELEECDEEQPERKMKKVKRSLRHGAAMKH</sequence>
<dbReference type="GO" id="GO:0005576">
    <property type="term" value="C:extracellular region"/>
    <property type="evidence" value="ECO:0007669"/>
    <property type="project" value="UniProtKB-SubCell"/>
</dbReference>